<organism evidence="3 4">
    <name type="scientific">Porites evermanni</name>
    <dbReference type="NCBI Taxonomy" id="104178"/>
    <lineage>
        <taxon>Eukaryota</taxon>
        <taxon>Metazoa</taxon>
        <taxon>Cnidaria</taxon>
        <taxon>Anthozoa</taxon>
        <taxon>Hexacorallia</taxon>
        <taxon>Scleractinia</taxon>
        <taxon>Fungiina</taxon>
        <taxon>Poritidae</taxon>
        <taxon>Porites</taxon>
    </lineage>
</organism>
<proteinExistence type="predicted"/>
<dbReference type="EMBL" id="CALNXI010000382">
    <property type="protein sequence ID" value="CAH3025967.1"/>
    <property type="molecule type" value="Genomic_DNA"/>
</dbReference>
<protein>
    <recommendedName>
        <fullName evidence="2">TOG domain-containing protein</fullName>
    </recommendedName>
</protein>
<feature type="domain" description="TOG" evidence="2">
    <location>
        <begin position="460"/>
        <end position="676"/>
    </location>
</feature>
<dbReference type="Proteomes" id="UP001159427">
    <property type="component" value="Unassembled WGS sequence"/>
</dbReference>
<accession>A0ABN8M8P4</accession>
<evidence type="ECO:0000313" key="4">
    <source>
        <dbReference type="Proteomes" id="UP001159427"/>
    </source>
</evidence>
<feature type="compositionally biased region" description="Basic and acidic residues" evidence="1">
    <location>
        <begin position="400"/>
        <end position="411"/>
    </location>
</feature>
<comment type="caution">
    <text evidence="3">The sequence shown here is derived from an EMBL/GenBank/DDBJ whole genome shotgun (WGS) entry which is preliminary data.</text>
</comment>
<evidence type="ECO:0000259" key="2">
    <source>
        <dbReference type="SMART" id="SM01349"/>
    </source>
</evidence>
<dbReference type="InterPro" id="IPR011989">
    <property type="entry name" value="ARM-like"/>
</dbReference>
<feature type="non-terminal residue" evidence="3">
    <location>
        <position position="1"/>
    </location>
</feature>
<feature type="compositionally biased region" description="Low complexity" evidence="1">
    <location>
        <begin position="385"/>
        <end position="397"/>
    </location>
</feature>
<gene>
    <name evidence="3" type="ORF">PEVE_00027741</name>
</gene>
<dbReference type="SMART" id="SM01349">
    <property type="entry name" value="TOG"/>
    <property type="match status" value="1"/>
</dbReference>
<feature type="compositionally biased region" description="Polar residues" evidence="1">
    <location>
        <begin position="296"/>
        <end position="323"/>
    </location>
</feature>
<feature type="compositionally biased region" description="Basic and acidic residues" evidence="1">
    <location>
        <begin position="277"/>
        <end position="293"/>
    </location>
</feature>
<feature type="region of interest" description="Disordered" evidence="1">
    <location>
        <begin position="226"/>
        <end position="437"/>
    </location>
</feature>
<dbReference type="PANTHER" id="PTHR21567">
    <property type="entry name" value="CLASP"/>
    <property type="match status" value="1"/>
</dbReference>
<name>A0ABN8M8P4_9CNID</name>
<feature type="compositionally biased region" description="Polar residues" evidence="1">
    <location>
        <begin position="353"/>
        <end position="377"/>
    </location>
</feature>
<reference evidence="3 4" key="1">
    <citation type="submission" date="2022-05" db="EMBL/GenBank/DDBJ databases">
        <authorList>
            <consortium name="Genoscope - CEA"/>
            <person name="William W."/>
        </authorList>
    </citation>
    <scope>NUCLEOTIDE SEQUENCE [LARGE SCALE GENOMIC DNA]</scope>
</reference>
<dbReference type="InterPro" id="IPR034085">
    <property type="entry name" value="TOG"/>
</dbReference>
<dbReference type="InterPro" id="IPR016024">
    <property type="entry name" value="ARM-type_fold"/>
</dbReference>
<dbReference type="Gene3D" id="1.25.10.10">
    <property type="entry name" value="Leucine-rich Repeat Variant"/>
    <property type="match status" value="2"/>
</dbReference>
<evidence type="ECO:0000313" key="3">
    <source>
        <dbReference type="EMBL" id="CAH3025967.1"/>
    </source>
</evidence>
<dbReference type="SUPFAM" id="SSF48371">
    <property type="entry name" value="ARM repeat"/>
    <property type="match status" value="1"/>
</dbReference>
<dbReference type="PANTHER" id="PTHR21567:SF9">
    <property type="entry name" value="CLIP-ASSOCIATING PROTEIN"/>
    <property type="match status" value="1"/>
</dbReference>
<keyword evidence="4" id="KW-1185">Reference proteome</keyword>
<sequence length="679" mass="74749">QEVAEIVRLTSSDVWSDRRDGVVCLQSFLLNSGVVSQVELGRIKDCLTRLFFDPHNKVYSLFLDALCDFIVVNKVDLHDWLFVLLSRLLTKLGTELLNSLQSKVVRVLDVIRDSFPYDLQFSILTRFITDQTQTPNLKVKIAILQYLQGLIGLMDPSDFTNSGETRLAVSRIITWTTEPKSVDVRKESAAVIVALFELNTPEFSMMLTVLPKSFQDGATKLLHNHLKSSSQGSEPFAAGRGSPSSSSSNFDEVEERPRLRLGYRTLSSSSMKSVSPAKDENRADQPSSPDHHTKIPTPTRSPRSAQTRFGYSPRTNTPSLQRDNSSEVEPLSSNESLDGRYTSPPPPHRGDAVSSQPEDAPSVSSGYNSDDVTSGNTESHHRRTSAAAPPASGEPAGQKYDPRQYQDKQNDFHPVPEMNGFLTAGRKKNGEVEDELDRSLEGMDHSDDQFDKDVSFENADGLSPLMVPLGAPSGMQTEEKKEALGELLRMAREEAPELWEENLNTLLSLVLKNIGDDEPSIRLLSLRVVRDLVRTKPHALSGPNQKMIETVLIAHKDSQKEVARVAEEVAGTIAKSLPPEVCLQALAPVLRDADFPVNLAALKMTIKVVEDIDSETVEENLGEVVPGLVRASVFCLVAIHGVVGEDILMPHLAELSGTKMKLLNLYIKRSQAGNGGARP</sequence>
<evidence type="ECO:0000256" key="1">
    <source>
        <dbReference type="SAM" id="MobiDB-lite"/>
    </source>
</evidence>